<dbReference type="Proteomes" id="UP000028547">
    <property type="component" value="Unassembled WGS sequence"/>
</dbReference>
<reference evidence="1 2" key="1">
    <citation type="submission" date="2014-07" db="EMBL/GenBank/DDBJ databases">
        <title>Draft Genome Sequence of Gephyronic Acid Producer, Cystobacter violaceus Strain Cb vi76.</title>
        <authorList>
            <person name="Stevens D.C."/>
            <person name="Young J."/>
            <person name="Carmichael R."/>
            <person name="Tan J."/>
            <person name="Taylor R.E."/>
        </authorList>
    </citation>
    <scope>NUCLEOTIDE SEQUENCE [LARGE SCALE GENOMIC DNA]</scope>
    <source>
        <strain evidence="1 2">Cb vi76</strain>
    </source>
</reference>
<comment type="caution">
    <text evidence="1">The sequence shown here is derived from an EMBL/GenBank/DDBJ whole genome shotgun (WGS) entry which is preliminary data.</text>
</comment>
<accession>A0A084SQN3</accession>
<evidence type="ECO:0000313" key="2">
    <source>
        <dbReference type="Proteomes" id="UP000028547"/>
    </source>
</evidence>
<evidence type="ECO:0000313" key="1">
    <source>
        <dbReference type="EMBL" id="KFA90768.1"/>
    </source>
</evidence>
<protein>
    <submittedName>
        <fullName evidence="1">Uncharacterized protein</fullName>
    </submittedName>
</protein>
<proteinExistence type="predicted"/>
<name>A0A084SQN3_9BACT</name>
<sequence length="249" mass="28376">MSPQSGAKPVVPLHDLLLRIREDMRNRTAEPYRYIGMPDVDHMACFIGGYGWCLHLLGVDEGADVLFGEWLHFIKKAWPGQGWETAYLEEFHGDHRRALLKYLDFVAEFRALPPEALASIEWRPGGEHPSGRVPSLVPVHPPKPTLDMLLEVRQEIGDRQGRLFLFIGPIEVKRMAGFIDGYRLCLALAGARDEEYPRFERWLHEAKGVPAGQDWTLPFLESCDGDAERAIRRLLECAVEFRSLHPLPT</sequence>
<organism evidence="1 2">
    <name type="scientific">Archangium violaceum Cb vi76</name>
    <dbReference type="NCBI Taxonomy" id="1406225"/>
    <lineage>
        <taxon>Bacteria</taxon>
        <taxon>Pseudomonadati</taxon>
        <taxon>Myxococcota</taxon>
        <taxon>Myxococcia</taxon>
        <taxon>Myxococcales</taxon>
        <taxon>Cystobacterineae</taxon>
        <taxon>Archangiaceae</taxon>
        <taxon>Archangium</taxon>
    </lineage>
</organism>
<dbReference type="EMBL" id="JPMI01000177">
    <property type="protein sequence ID" value="KFA90768.1"/>
    <property type="molecule type" value="Genomic_DNA"/>
</dbReference>
<dbReference type="AlphaFoldDB" id="A0A084SQN3"/>
<gene>
    <name evidence="1" type="ORF">Q664_26400</name>
</gene>